<dbReference type="FunFam" id="1.25.40.10:FF:000031">
    <property type="entry name" value="Pentatricopeptide repeat-containing protein mitochondrial"/>
    <property type="match status" value="1"/>
</dbReference>
<dbReference type="InterPro" id="IPR046848">
    <property type="entry name" value="E_motif"/>
</dbReference>
<dbReference type="InterPro" id="IPR032867">
    <property type="entry name" value="DYW_dom"/>
</dbReference>
<feature type="domain" description="DYW" evidence="4">
    <location>
        <begin position="413"/>
        <end position="505"/>
    </location>
</feature>
<keyword evidence="6" id="KW-1185">Reference proteome</keyword>
<dbReference type="InterPro" id="IPR002885">
    <property type="entry name" value="PPR_rpt"/>
</dbReference>
<feature type="repeat" description="PPR" evidence="3">
    <location>
        <begin position="198"/>
        <end position="232"/>
    </location>
</feature>
<name>A0A2R6QH17_ACTCC</name>
<dbReference type="AlphaFoldDB" id="A0A2R6QH17"/>
<dbReference type="InterPro" id="IPR046960">
    <property type="entry name" value="PPR_At4g14850-like_plant"/>
</dbReference>
<dbReference type="PANTHER" id="PTHR47926:SF469">
    <property type="entry name" value="DYW DOMAIN-CONTAINING PROTEIN"/>
    <property type="match status" value="1"/>
</dbReference>
<evidence type="ECO:0000313" key="5">
    <source>
        <dbReference type="EMBL" id="PSS07915.1"/>
    </source>
</evidence>
<dbReference type="InParanoid" id="A0A2R6QH17"/>
<dbReference type="OrthoDB" id="185373at2759"/>
<dbReference type="Proteomes" id="UP000241394">
    <property type="component" value="Chromosome LG16"/>
</dbReference>
<protein>
    <submittedName>
        <fullName evidence="5">Pentatricopeptide repeat-containing protein</fullName>
    </submittedName>
</protein>
<feature type="repeat" description="PPR" evidence="3">
    <location>
        <begin position="1"/>
        <end position="28"/>
    </location>
</feature>
<dbReference type="PANTHER" id="PTHR47926">
    <property type="entry name" value="PENTATRICOPEPTIDE REPEAT-CONTAINING PROTEIN"/>
    <property type="match status" value="1"/>
</dbReference>
<dbReference type="STRING" id="1590841.A0A2R6QH17"/>
<evidence type="ECO:0000256" key="3">
    <source>
        <dbReference type="PROSITE-ProRule" id="PRU00708"/>
    </source>
</evidence>
<dbReference type="GO" id="GO:0008270">
    <property type="term" value="F:zinc ion binding"/>
    <property type="evidence" value="ECO:0007669"/>
    <property type="project" value="InterPro"/>
</dbReference>
<organism evidence="5 6">
    <name type="scientific">Actinidia chinensis var. chinensis</name>
    <name type="common">Chinese soft-hair kiwi</name>
    <dbReference type="NCBI Taxonomy" id="1590841"/>
    <lineage>
        <taxon>Eukaryota</taxon>
        <taxon>Viridiplantae</taxon>
        <taxon>Streptophyta</taxon>
        <taxon>Embryophyta</taxon>
        <taxon>Tracheophyta</taxon>
        <taxon>Spermatophyta</taxon>
        <taxon>Magnoliopsida</taxon>
        <taxon>eudicotyledons</taxon>
        <taxon>Gunneridae</taxon>
        <taxon>Pentapetalae</taxon>
        <taxon>asterids</taxon>
        <taxon>Ericales</taxon>
        <taxon>Actinidiaceae</taxon>
        <taxon>Actinidia</taxon>
    </lineage>
</organism>
<reference evidence="6" key="2">
    <citation type="journal article" date="2018" name="BMC Genomics">
        <title>A manually annotated Actinidia chinensis var. chinensis (kiwifruit) genome highlights the challenges associated with draft genomes and gene prediction in plants.</title>
        <authorList>
            <person name="Pilkington S.M."/>
            <person name="Crowhurst R."/>
            <person name="Hilario E."/>
            <person name="Nardozza S."/>
            <person name="Fraser L."/>
            <person name="Peng Y."/>
            <person name="Gunaseelan K."/>
            <person name="Simpson R."/>
            <person name="Tahir J."/>
            <person name="Deroles S.C."/>
            <person name="Templeton K."/>
            <person name="Luo Z."/>
            <person name="Davy M."/>
            <person name="Cheng C."/>
            <person name="McNeilage M."/>
            <person name="Scaglione D."/>
            <person name="Liu Y."/>
            <person name="Zhang Q."/>
            <person name="Datson P."/>
            <person name="De Silva N."/>
            <person name="Gardiner S.E."/>
            <person name="Bassett H."/>
            <person name="Chagne D."/>
            <person name="McCallum J."/>
            <person name="Dzierzon H."/>
            <person name="Deng C."/>
            <person name="Wang Y.Y."/>
            <person name="Barron L."/>
            <person name="Manako K."/>
            <person name="Bowen J."/>
            <person name="Foster T.M."/>
            <person name="Erridge Z.A."/>
            <person name="Tiffin H."/>
            <person name="Waite C.N."/>
            <person name="Davies K.M."/>
            <person name="Grierson E.P."/>
            <person name="Laing W.A."/>
            <person name="Kirk R."/>
            <person name="Chen X."/>
            <person name="Wood M."/>
            <person name="Montefiori M."/>
            <person name="Brummell D.A."/>
            <person name="Schwinn K.E."/>
            <person name="Catanach A."/>
            <person name="Fullerton C."/>
            <person name="Li D."/>
            <person name="Meiyalaghan S."/>
            <person name="Nieuwenhuizen N."/>
            <person name="Read N."/>
            <person name="Prakash R."/>
            <person name="Hunter D."/>
            <person name="Zhang H."/>
            <person name="McKenzie M."/>
            <person name="Knabel M."/>
            <person name="Harris A."/>
            <person name="Allan A.C."/>
            <person name="Gleave A."/>
            <person name="Chen A."/>
            <person name="Janssen B.J."/>
            <person name="Plunkett B."/>
            <person name="Ampomah-Dwamena C."/>
            <person name="Voogd C."/>
            <person name="Leif D."/>
            <person name="Lafferty D."/>
            <person name="Souleyre E.J.F."/>
            <person name="Varkonyi-Gasic E."/>
            <person name="Gambi F."/>
            <person name="Hanley J."/>
            <person name="Yao J.L."/>
            <person name="Cheung J."/>
            <person name="David K.M."/>
            <person name="Warren B."/>
            <person name="Marsh K."/>
            <person name="Snowden K.C."/>
            <person name="Lin-Wang K."/>
            <person name="Brian L."/>
            <person name="Martinez-Sanchez M."/>
            <person name="Wang M."/>
            <person name="Ileperuma N."/>
            <person name="Macnee N."/>
            <person name="Campin R."/>
            <person name="McAtee P."/>
            <person name="Drummond R.S.M."/>
            <person name="Espley R.V."/>
            <person name="Ireland H.S."/>
            <person name="Wu R."/>
            <person name="Atkinson R.G."/>
            <person name="Karunairetnam S."/>
            <person name="Bulley S."/>
            <person name="Chunkath S."/>
            <person name="Hanley Z."/>
            <person name="Storey R."/>
            <person name="Thrimawithana A.H."/>
            <person name="Thomson S."/>
            <person name="David C."/>
            <person name="Testolin R."/>
            <person name="Huang H."/>
            <person name="Hellens R.P."/>
            <person name="Schaffer R.J."/>
        </authorList>
    </citation>
    <scope>NUCLEOTIDE SEQUENCE [LARGE SCALE GENOMIC DNA]</scope>
    <source>
        <strain evidence="6">cv. Red5</strain>
    </source>
</reference>
<dbReference type="FunFam" id="1.25.40.10:FF:000454">
    <property type="entry name" value="Pentatricopeptide repeat-containing protein At3g47530"/>
    <property type="match status" value="1"/>
</dbReference>
<dbReference type="NCBIfam" id="TIGR00756">
    <property type="entry name" value="PPR"/>
    <property type="match status" value="5"/>
</dbReference>
<sequence length="505" mass="56678">MIRAYSLSNFPEEGFKLYREMRNRGITPDPLSSSFVTKSCIRMSSLLGGLQVHAKILEDGHQSDSLLLTTLMNFYSSCQKFDDACKVFDEMPQRDTVAWNVLISCYTRNGRTRDALGVFDMMESKRCGSQPDDVTCLLVLQACSNLGALEFGGRVHSYIREHGFGNAVNLCNSLIAMYSRCGCVDKAYQVFKGMPSKDVISWSAMISGLASHGHGREAIEAFWEMQRMGVAPDDQTFTGVLCACSHSGLVDEGWMFFDCMSKEFSVTPNVHHYGCMVDLLGRAGLLEQAYQLILSMRVRPDAAMWRTLLGACRIYGHVSLGECVIEHLIELKAQEAGDYVLLLNTYSSVGNWEKVIEVRKLMKEKEIQTTPGCSTIELTGVIHEFLVDDISHPRKNEIYEMLDEIGKQLKIAGYVAEVTSELHDLGSEEKESSLSYHSEKLAMAFGVLATPPGTTIRVAKNLRTCVDCHNFAKVLSGVYNRVVIIRDRTRFHHFREGRCSCNDYW</sequence>
<dbReference type="GO" id="GO:0003723">
    <property type="term" value="F:RNA binding"/>
    <property type="evidence" value="ECO:0007669"/>
    <property type="project" value="InterPro"/>
</dbReference>
<dbReference type="PROSITE" id="PS51375">
    <property type="entry name" value="PPR"/>
    <property type="match status" value="3"/>
</dbReference>
<dbReference type="Pfam" id="PF13041">
    <property type="entry name" value="PPR_2"/>
    <property type="match status" value="2"/>
</dbReference>
<reference evidence="5 6" key="1">
    <citation type="submission" date="2017-07" db="EMBL/GenBank/DDBJ databases">
        <title>An improved, manually edited Actinidia chinensis var. chinensis (kiwifruit) genome highlights the challenges associated with draft genomes and gene prediction in plants.</title>
        <authorList>
            <person name="Pilkington S."/>
            <person name="Crowhurst R."/>
            <person name="Hilario E."/>
            <person name="Nardozza S."/>
            <person name="Fraser L."/>
            <person name="Peng Y."/>
            <person name="Gunaseelan K."/>
            <person name="Simpson R."/>
            <person name="Tahir J."/>
            <person name="Deroles S."/>
            <person name="Templeton K."/>
            <person name="Luo Z."/>
            <person name="Davy M."/>
            <person name="Cheng C."/>
            <person name="Mcneilage M."/>
            <person name="Scaglione D."/>
            <person name="Liu Y."/>
            <person name="Zhang Q."/>
            <person name="Datson P."/>
            <person name="De Silva N."/>
            <person name="Gardiner S."/>
            <person name="Bassett H."/>
            <person name="Chagne D."/>
            <person name="Mccallum J."/>
            <person name="Dzierzon H."/>
            <person name="Deng C."/>
            <person name="Wang Y.-Y."/>
            <person name="Barron N."/>
            <person name="Manako K."/>
            <person name="Bowen J."/>
            <person name="Foster T."/>
            <person name="Erridge Z."/>
            <person name="Tiffin H."/>
            <person name="Waite C."/>
            <person name="Davies K."/>
            <person name="Grierson E."/>
            <person name="Laing W."/>
            <person name="Kirk R."/>
            <person name="Chen X."/>
            <person name="Wood M."/>
            <person name="Montefiori M."/>
            <person name="Brummell D."/>
            <person name="Schwinn K."/>
            <person name="Catanach A."/>
            <person name="Fullerton C."/>
            <person name="Li D."/>
            <person name="Meiyalaghan S."/>
            <person name="Nieuwenhuizen N."/>
            <person name="Read N."/>
            <person name="Prakash R."/>
            <person name="Hunter D."/>
            <person name="Zhang H."/>
            <person name="Mckenzie M."/>
            <person name="Knabel M."/>
            <person name="Harris A."/>
            <person name="Allan A."/>
            <person name="Chen A."/>
            <person name="Janssen B."/>
            <person name="Plunkett B."/>
            <person name="Dwamena C."/>
            <person name="Voogd C."/>
            <person name="Leif D."/>
            <person name="Lafferty D."/>
            <person name="Souleyre E."/>
            <person name="Varkonyi-Gasic E."/>
            <person name="Gambi F."/>
            <person name="Hanley J."/>
            <person name="Yao J.-L."/>
            <person name="Cheung J."/>
            <person name="David K."/>
            <person name="Warren B."/>
            <person name="Marsh K."/>
            <person name="Snowden K."/>
            <person name="Lin-Wang K."/>
            <person name="Brian L."/>
            <person name="Martinez-Sanchez M."/>
            <person name="Wang M."/>
            <person name="Ileperuma N."/>
            <person name="Macnee N."/>
            <person name="Campin R."/>
            <person name="Mcatee P."/>
            <person name="Drummond R."/>
            <person name="Espley R."/>
            <person name="Ireland H."/>
            <person name="Wu R."/>
            <person name="Atkinson R."/>
            <person name="Karunairetnam S."/>
            <person name="Bulley S."/>
            <person name="Chunkath S."/>
            <person name="Hanley Z."/>
            <person name="Storey R."/>
            <person name="Thrimawithana A."/>
            <person name="Thomson S."/>
            <person name="David C."/>
            <person name="Testolin R."/>
        </authorList>
    </citation>
    <scope>NUCLEOTIDE SEQUENCE [LARGE SCALE GENOMIC DNA]</scope>
    <source>
        <strain evidence="6">cv. Red5</strain>
        <tissue evidence="5">Young leaf</tissue>
    </source>
</reference>
<dbReference type="OMA" id="SSAGHWE"/>
<dbReference type="Pfam" id="PF20431">
    <property type="entry name" value="E_motif"/>
    <property type="match status" value="1"/>
</dbReference>
<gene>
    <name evidence="5" type="ORF">CEY00_Acc18270</name>
</gene>
<accession>A0A2R6QH17</accession>
<dbReference type="Pfam" id="PF01535">
    <property type="entry name" value="PPR"/>
    <property type="match status" value="2"/>
</dbReference>
<evidence type="ECO:0000313" key="6">
    <source>
        <dbReference type="Proteomes" id="UP000241394"/>
    </source>
</evidence>
<evidence type="ECO:0000256" key="2">
    <source>
        <dbReference type="ARBA" id="ARBA00022737"/>
    </source>
</evidence>
<dbReference type="FunCoup" id="A0A2R6QH17">
    <property type="interactions" value="291"/>
</dbReference>
<keyword evidence="2" id="KW-0677">Repeat</keyword>
<dbReference type="EMBL" id="NKQK01000016">
    <property type="protein sequence ID" value="PSS07915.1"/>
    <property type="molecule type" value="Genomic_DNA"/>
</dbReference>
<dbReference type="InterPro" id="IPR011990">
    <property type="entry name" value="TPR-like_helical_dom_sf"/>
</dbReference>
<feature type="repeat" description="PPR" evidence="3">
    <location>
        <begin position="95"/>
        <end position="129"/>
    </location>
</feature>
<proteinExistence type="inferred from homology"/>
<evidence type="ECO:0000259" key="4">
    <source>
        <dbReference type="Pfam" id="PF14432"/>
    </source>
</evidence>
<dbReference type="FunFam" id="1.25.40.10:FF:000344">
    <property type="entry name" value="Pentatricopeptide repeat-containing protein"/>
    <property type="match status" value="1"/>
</dbReference>
<dbReference type="Gramene" id="PSS07915">
    <property type="protein sequence ID" value="PSS07915"/>
    <property type="gene ID" value="CEY00_Acc18270"/>
</dbReference>
<comment type="similarity">
    <text evidence="1">Belongs to the PPR family. PCMP-H subfamily.</text>
</comment>
<dbReference type="GO" id="GO:0009451">
    <property type="term" value="P:RNA modification"/>
    <property type="evidence" value="ECO:0007669"/>
    <property type="project" value="InterPro"/>
</dbReference>
<dbReference type="Pfam" id="PF14432">
    <property type="entry name" value="DYW_deaminase"/>
    <property type="match status" value="1"/>
</dbReference>
<dbReference type="Gene3D" id="1.25.40.10">
    <property type="entry name" value="Tetratricopeptide repeat domain"/>
    <property type="match status" value="3"/>
</dbReference>
<comment type="caution">
    <text evidence="5">The sequence shown here is derived from an EMBL/GenBank/DDBJ whole genome shotgun (WGS) entry which is preliminary data.</text>
</comment>
<evidence type="ECO:0000256" key="1">
    <source>
        <dbReference type="ARBA" id="ARBA00006643"/>
    </source>
</evidence>